<feature type="binding site" evidence="4">
    <location>
        <position position="132"/>
    </location>
    <ligand>
        <name>N(2)-acetyl-L-ornithine</name>
        <dbReference type="ChEBI" id="CHEBI:57805"/>
    </ligand>
</feature>
<comment type="subunit">
    <text evidence="4">Homodimer.</text>
</comment>
<dbReference type="EC" id="2.6.1.11" evidence="4"/>
<keyword evidence="4" id="KW-0028">Amino-acid biosynthesis</keyword>
<dbReference type="Gene3D" id="3.40.640.10">
    <property type="entry name" value="Type I PLP-dependent aspartate aminotransferase-like (Major domain)"/>
    <property type="match status" value="1"/>
</dbReference>
<dbReference type="PIRSF" id="PIRSF000521">
    <property type="entry name" value="Transaminase_4ab_Lys_Orn"/>
    <property type="match status" value="1"/>
</dbReference>
<reference evidence="5 6" key="1">
    <citation type="journal article" date="2022" name="Microorganisms">
        <title>Genome Sequence and Characterization of a Xanthorhodopsin-Containing, Aerobic Anoxygenic Phototrophic Rhodobacter Species, Isolated from Mesophilic Conditions at Yellowstone National Park.</title>
        <authorList>
            <person name="Kyndt J.A."/>
            <person name="Robertson S."/>
            <person name="Shoffstall I.B."/>
            <person name="Ramaley R.F."/>
            <person name="Meyer T.E."/>
        </authorList>
    </citation>
    <scope>NUCLEOTIDE SEQUENCE [LARGE SCALE GENOMIC DNA]</scope>
    <source>
        <strain evidence="5 6">M37P</strain>
    </source>
</reference>
<dbReference type="InterPro" id="IPR005814">
    <property type="entry name" value="Aminotrans_3"/>
</dbReference>
<dbReference type="Pfam" id="PF00202">
    <property type="entry name" value="Aminotran_3"/>
    <property type="match status" value="1"/>
</dbReference>
<keyword evidence="4" id="KW-0055">Arginine biosynthesis</keyword>
<accession>A0ABX0G326</accession>
<protein>
    <recommendedName>
        <fullName evidence="4">Acetylornithine aminotransferase</fullName>
        <shortName evidence="4">ACOAT</shortName>
        <ecNumber evidence="4">2.6.1.11</ecNumber>
    </recommendedName>
</protein>
<name>A0ABX0G326_9RHOB</name>
<comment type="miscellaneous">
    <text evidence="4">May also have succinyldiaminopimelate aminotransferase activity, thus carrying out the corresponding step in lysine biosynthesis.</text>
</comment>
<dbReference type="EMBL" id="JAANHS010000001">
    <property type="protein sequence ID" value="NHB75499.1"/>
    <property type="molecule type" value="Genomic_DNA"/>
</dbReference>
<dbReference type="GO" id="GO:0008483">
    <property type="term" value="F:transaminase activity"/>
    <property type="evidence" value="ECO:0007669"/>
    <property type="project" value="UniProtKB-KW"/>
</dbReference>
<feature type="binding site" evidence="4">
    <location>
        <position position="129"/>
    </location>
    <ligand>
        <name>pyridoxal 5'-phosphate</name>
        <dbReference type="ChEBI" id="CHEBI:597326"/>
    </ligand>
</feature>
<dbReference type="PANTHER" id="PTHR11986:SF113">
    <property type="entry name" value="SUCCINYLORNITHINE TRANSAMINASE"/>
    <property type="match status" value="1"/>
</dbReference>
<evidence type="ECO:0000256" key="1">
    <source>
        <dbReference type="ARBA" id="ARBA00022576"/>
    </source>
</evidence>
<keyword evidence="2 4" id="KW-0808">Transferase</keyword>
<feature type="binding site" evidence="4">
    <location>
        <position position="275"/>
    </location>
    <ligand>
        <name>N(2)-acetyl-L-ornithine</name>
        <dbReference type="ChEBI" id="CHEBI:57805"/>
    </ligand>
</feature>
<evidence type="ECO:0000256" key="2">
    <source>
        <dbReference type="ARBA" id="ARBA00022679"/>
    </source>
</evidence>
<dbReference type="InterPro" id="IPR015421">
    <property type="entry name" value="PyrdxlP-dep_Trfase_major"/>
</dbReference>
<dbReference type="InterPro" id="IPR050103">
    <property type="entry name" value="Class-III_PLP-dep_AT"/>
</dbReference>
<dbReference type="PANTHER" id="PTHR11986">
    <property type="entry name" value="AMINOTRANSFERASE CLASS III"/>
    <property type="match status" value="1"/>
</dbReference>
<sequence>MIPSVLPTYNRAPLAFVRGEGSWLVAEDGRRYLDLGSGIAVNALGHAHPALVATITEQAQRLWHVSNVYTIPEQERLAQLLTDRTFADTVFFTNSGTETAELAIKMARKFHHDAGQPERIEIIAFEGAFHGRSTGAIAAAGSEKMVKGFGPLMPGFVHLKWPTSDADHAAIRAAITDRTCAVIIEPIQGEGGIRPVPDQCLKGLRDLCDATGTLLIFDEVQCGMGRTGRLFAHEWAGVTPDIMMVAKGIGGGFPLGAVLATERAASGMTAGTHGSTYGGNPLGCAVGAKVVELISDPAFLAEVARKGALLRQGLESLVARHPQVFEAVRGEGLMLGLKCRPAPADVVKAGYAAGILTVAAADNVLRLLPALNIPDTDIAEALVRLDQAATTLEHAA</sequence>
<dbReference type="HAMAP" id="MF_01107">
    <property type="entry name" value="ArgD_aminotrans_3"/>
    <property type="match status" value="1"/>
</dbReference>
<dbReference type="RefSeq" id="WP_166401536.1">
    <property type="nucleotide sequence ID" value="NZ_JAANHS010000001.1"/>
</dbReference>
<dbReference type="SUPFAM" id="SSF53383">
    <property type="entry name" value="PLP-dependent transferases"/>
    <property type="match status" value="1"/>
</dbReference>
<keyword evidence="6" id="KW-1185">Reference proteome</keyword>
<evidence type="ECO:0000256" key="3">
    <source>
        <dbReference type="ARBA" id="ARBA00022898"/>
    </source>
</evidence>
<gene>
    <name evidence="4" type="primary">argD</name>
    <name evidence="5" type="ORF">G8O29_01935</name>
</gene>
<organism evidence="5 6">
    <name type="scientific">Rhodobacter calidifons</name>
    <dbReference type="NCBI Taxonomy" id="2715277"/>
    <lineage>
        <taxon>Bacteria</taxon>
        <taxon>Pseudomonadati</taxon>
        <taxon>Pseudomonadota</taxon>
        <taxon>Alphaproteobacteria</taxon>
        <taxon>Rhodobacterales</taxon>
        <taxon>Rhodobacter group</taxon>
        <taxon>Rhodobacter</taxon>
    </lineage>
</organism>
<dbReference type="InterPro" id="IPR015422">
    <property type="entry name" value="PyrdxlP-dep_Trfase_small"/>
</dbReference>
<evidence type="ECO:0000313" key="6">
    <source>
        <dbReference type="Proteomes" id="UP001515660"/>
    </source>
</evidence>
<dbReference type="Gene3D" id="3.90.1150.10">
    <property type="entry name" value="Aspartate Aminotransferase, domain 1"/>
    <property type="match status" value="1"/>
</dbReference>
<dbReference type="CDD" id="cd00610">
    <property type="entry name" value="OAT_like"/>
    <property type="match status" value="1"/>
</dbReference>
<comment type="pathway">
    <text evidence="4">Amino-acid biosynthesis; L-arginine biosynthesis; N(2)-acetyl-L-ornithine from L-glutamate: step 4/4.</text>
</comment>
<feature type="modified residue" description="N6-(pyridoxal phosphate)lysine" evidence="4">
    <location>
        <position position="247"/>
    </location>
</feature>
<comment type="similarity">
    <text evidence="4">Belongs to the class-III pyridoxal-phosphate-dependent aminotransferase family. ArgD subfamily.</text>
</comment>
<comment type="caution">
    <text evidence="5">The sequence shown here is derived from an EMBL/GenBank/DDBJ whole genome shotgun (WGS) entry which is preliminary data.</text>
</comment>
<comment type="subcellular location">
    <subcellularLocation>
        <location evidence="4">Cytoplasm</location>
    </subcellularLocation>
</comment>
<evidence type="ECO:0000256" key="4">
    <source>
        <dbReference type="HAMAP-Rule" id="MF_01107"/>
    </source>
</evidence>
<keyword evidence="1 4" id="KW-0032">Aminotransferase</keyword>
<dbReference type="NCBIfam" id="NF002325">
    <property type="entry name" value="PRK01278.1"/>
    <property type="match status" value="1"/>
</dbReference>
<dbReference type="NCBIfam" id="TIGR00707">
    <property type="entry name" value="argD"/>
    <property type="match status" value="1"/>
</dbReference>
<dbReference type="Proteomes" id="UP001515660">
    <property type="component" value="Unassembled WGS sequence"/>
</dbReference>
<keyword evidence="3 4" id="KW-0663">Pyridoxal phosphate</keyword>
<dbReference type="InterPro" id="IPR004636">
    <property type="entry name" value="AcOrn/SuccOrn_fam"/>
</dbReference>
<proteinExistence type="inferred from homology"/>
<dbReference type="InterPro" id="IPR015424">
    <property type="entry name" value="PyrdxlP-dep_Trfase"/>
</dbReference>
<evidence type="ECO:0000313" key="5">
    <source>
        <dbReference type="EMBL" id="NHB75499.1"/>
    </source>
</evidence>
<keyword evidence="4" id="KW-0963">Cytoplasm</keyword>
<feature type="binding site" evidence="4">
    <location>
        <begin position="96"/>
        <end position="97"/>
    </location>
    <ligand>
        <name>pyridoxal 5'-phosphate</name>
        <dbReference type="ChEBI" id="CHEBI:597326"/>
    </ligand>
</feature>
<feature type="binding site" evidence="4">
    <location>
        <begin position="218"/>
        <end position="221"/>
    </location>
    <ligand>
        <name>pyridoxal 5'-phosphate</name>
        <dbReference type="ChEBI" id="CHEBI:597326"/>
    </ligand>
</feature>
<comment type="cofactor">
    <cofactor evidence="4">
        <name>pyridoxal 5'-phosphate</name>
        <dbReference type="ChEBI" id="CHEBI:597326"/>
    </cofactor>
    <text evidence="4">Binds 1 pyridoxal phosphate per subunit.</text>
</comment>
<feature type="binding site" evidence="4">
    <location>
        <position position="276"/>
    </location>
    <ligand>
        <name>pyridoxal 5'-phosphate</name>
        <dbReference type="ChEBI" id="CHEBI:597326"/>
    </ligand>
</feature>
<dbReference type="PROSITE" id="PS00600">
    <property type="entry name" value="AA_TRANSFER_CLASS_3"/>
    <property type="match status" value="1"/>
</dbReference>
<comment type="catalytic activity">
    <reaction evidence="4">
        <text>N(2)-acetyl-L-ornithine + 2-oxoglutarate = N-acetyl-L-glutamate 5-semialdehyde + L-glutamate</text>
        <dbReference type="Rhea" id="RHEA:18049"/>
        <dbReference type="ChEBI" id="CHEBI:16810"/>
        <dbReference type="ChEBI" id="CHEBI:29123"/>
        <dbReference type="ChEBI" id="CHEBI:29985"/>
        <dbReference type="ChEBI" id="CHEBI:57805"/>
        <dbReference type="EC" id="2.6.1.11"/>
    </reaction>
</comment>
<dbReference type="InterPro" id="IPR049704">
    <property type="entry name" value="Aminotrans_3_PPA_site"/>
</dbReference>